<keyword evidence="2" id="KW-0812">Transmembrane</keyword>
<feature type="compositionally biased region" description="Polar residues" evidence="1">
    <location>
        <begin position="82"/>
        <end position="102"/>
    </location>
</feature>
<keyword evidence="2" id="KW-1133">Transmembrane helix</keyword>
<dbReference type="AlphaFoldDB" id="A0AAQ4FCL5"/>
<comment type="caution">
    <text evidence="3">The sequence shown here is derived from an EMBL/GenBank/DDBJ whole genome shotgun (WGS) entry which is preliminary data.</text>
</comment>
<dbReference type="EMBL" id="JARKHS020004451">
    <property type="protein sequence ID" value="KAK8784573.1"/>
    <property type="molecule type" value="Genomic_DNA"/>
</dbReference>
<gene>
    <name evidence="3" type="ORF">V5799_009061</name>
</gene>
<organism evidence="3 4">
    <name type="scientific">Amblyomma americanum</name>
    <name type="common">Lone star tick</name>
    <dbReference type="NCBI Taxonomy" id="6943"/>
    <lineage>
        <taxon>Eukaryota</taxon>
        <taxon>Metazoa</taxon>
        <taxon>Ecdysozoa</taxon>
        <taxon>Arthropoda</taxon>
        <taxon>Chelicerata</taxon>
        <taxon>Arachnida</taxon>
        <taxon>Acari</taxon>
        <taxon>Parasitiformes</taxon>
        <taxon>Ixodida</taxon>
        <taxon>Ixodoidea</taxon>
        <taxon>Ixodidae</taxon>
        <taxon>Amblyomminae</taxon>
        <taxon>Amblyomma</taxon>
    </lineage>
</organism>
<protein>
    <submittedName>
        <fullName evidence="3">Uncharacterized protein</fullName>
    </submittedName>
</protein>
<keyword evidence="2" id="KW-0472">Membrane</keyword>
<sequence length="245" mass="25825">MLVVTGIFHANSVLHTPVGFTLVLLLLVFSGLCVIFSVVLLLGLFLYQEYAVGRRAMGQKNRAALPVLSGYSSRGERSKLSSVATWPSRMQSQSKQSGQSANYAAPPPAAAPGDKVVGMTSRLSPQVIPVIPEVTSAFACGPEELSSGMHISTAETSLQPSGDETDLQGSSCILDSSKTEEDPVENNRLFLSDSRGARGAKPSQKPSHGSAALVSPVPETRPLLEVASSANTEVSDDSQDNQLQV</sequence>
<evidence type="ECO:0000256" key="1">
    <source>
        <dbReference type="SAM" id="MobiDB-lite"/>
    </source>
</evidence>
<evidence type="ECO:0000313" key="3">
    <source>
        <dbReference type="EMBL" id="KAK8784573.1"/>
    </source>
</evidence>
<feature type="region of interest" description="Disordered" evidence="1">
    <location>
        <begin position="175"/>
        <end position="223"/>
    </location>
</feature>
<name>A0AAQ4FCL5_AMBAM</name>
<dbReference type="Proteomes" id="UP001321473">
    <property type="component" value="Unassembled WGS sequence"/>
</dbReference>
<keyword evidence="4" id="KW-1185">Reference proteome</keyword>
<accession>A0AAQ4FCL5</accession>
<proteinExistence type="predicted"/>
<evidence type="ECO:0000313" key="4">
    <source>
        <dbReference type="Proteomes" id="UP001321473"/>
    </source>
</evidence>
<reference evidence="3 4" key="1">
    <citation type="journal article" date="2023" name="Arcadia Sci">
        <title>De novo assembly of a long-read Amblyomma americanum tick genome.</title>
        <authorList>
            <person name="Chou S."/>
            <person name="Poskanzer K.E."/>
            <person name="Rollins M."/>
            <person name="Thuy-Boun P.S."/>
        </authorList>
    </citation>
    <scope>NUCLEOTIDE SEQUENCE [LARGE SCALE GENOMIC DNA]</scope>
    <source>
        <strain evidence="3">F_SG_1</strain>
        <tissue evidence="3">Salivary glands</tissue>
    </source>
</reference>
<feature type="region of interest" description="Disordered" evidence="1">
    <location>
        <begin position="82"/>
        <end position="117"/>
    </location>
</feature>
<evidence type="ECO:0000256" key="2">
    <source>
        <dbReference type="SAM" id="Phobius"/>
    </source>
</evidence>
<feature type="transmembrane region" description="Helical" evidence="2">
    <location>
        <begin position="20"/>
        <end position="47"/>
    </location>
</feature>